<keyword evidence="11" id="KW-1185">Reference proteome</keyword>
<organism evidence="10 11">
    <name type="scientific">Shewanella youngdeokensis</name>
    <dbReference type="NCBI Taxonomy" id="2999068"/>
    <lineage>
        <taxon>Bacteria</taxon>
        <taxon>Pseudomonadati</taxon>
        <taxon>Pseudomonadota</taxon>
        <taxon>Gammaproteobacteria</taxon>
        <taxon>Alteromonadales</taxon>
        <taxon>Shewanellaceae</taxon>
        <taxon>Shewanella</taxon>
    </lineage>
</organism>
<feature type="transmembrane region" description="Helical" evidence="9">
    <location>
        <begin position="66"/>
        <end position="87"/>
    </location>
</feature>
<evidence type="ECO:0000256" key="2">
    <source>
        <dbReference type="ARBA" id="ARBA00004953"/>
    </source>
</evidence>
<evidence type="ECO:0000256" key="9">
    <source>
        <dbReference type="SAM" id="Phobius"/>
    </source>
</evidence>
<evidence type="ECO:0000256" key="5">
    <source>
        <dbReference type="ARBA" id="ARBA00022573"/>
    </source>
</evidence>
<feature type="transmembrane region" description="Helical" evidence="9">
    <location>
        <begin position="204"/>
        <end position="229"/>
    </location>
</feature>
<evidence type="ECO:0000313" key="10">
    <source>
        <dbReference type="EMBL" id="WOT04363.1"/>
    </source>
</evidence>
<accession>A0ABZ0JVZ3</accession>
<evidence type="ECO:0000256" key="1">
    <source>
        <dbReference type="ARBA" id="ARBA00004651"/>
    </source>
</evidence>
<evidence type="ECO:0000256" key="3">
    <source>
        <dbReference type="ARBA" id="ARBA00006263"/>
    </source>
</evidence>
<dbReference type="PANTHER" id="PTHR34308:SF1">
    <property type="entry name" value="COBALAMIN BIOSYNTHESIS PROTEIN CBIB"/>
    <property type="match status" value="1"/>
</dbReference>
<protein>
    <submittedName>
        <fullName evidence="10">Cobalamin biosynthesis protein</fullName>
    </submittedName>
</protein>
<dbReference type="RefSeq" id="WP_310471992.1">
    <property type="nucleotide sequence ID" value="NZ_CP136522.1"/>
</dbReference>
<evidence type="ECO:0000313" key="11">
    <source>
        <dbReference type="Proteomes" id="UP001529491"/>
    </source>
</evidence>
<keyword evidence="4" id="KW-1003">Cell membrane</keyword>
<keyword evidence="7 9" id="KW-1133">Transmembrane helix</keyword>
<keyword evidence="8 9" id="KW-0472">Membrane</keyword>
<dbReference type="EMBL" id="CP136522">
    <property type="protein sequence ID" value="WOT04363.1"/>
    <property type="molecule type" value="Genomic_DNA"/>
</dbReference>
<name>A0ABZ0JVZ3_9GAMM</name>
<comment type="similarity">
    <text evidence="3">Belongs to the CobD/CbiB family.</text>
</comment>
<sequence length="331" mass="37153">MVPEFAKIFSQDSQLYTGALVLLVSILMARMAPLPRQLQPLEWLTQLAKSLSLKVNHPHRAASQQLIAGMLAMILLVMPFWLLISFFTELAEFPWFFDALIIYLCLQDDHFRYIANEVSVSIQRDNKTRARALLQPWLIRSTQSLSSVGLSKVTIERLATTPTYGIAATVLFYSIGGLPILLLARMIKQLDNTWPVSHPHYRVFGLPVYALSAVIHFIPAKLWSFTYALQGGPKSFMALCNPRINATPIVEYQTNAVMACALNIELGGPAKFKTSSSIEQKVSMPKLCYGALPTHHDIQRALSFNSFAFALWTLAIVLLPSIWCLLRMINT</sequence>
<dbReference type="PANTHER" id="PTHR34308">
    <property type="entry name" value="COBALAMIN BIOSYNTHESIS PROTEIN CBIB"/>
    <property type="match status" value="1"/>
</dbReference>
<feature type="transmembrane region" description="Helical" evidence="9">
    <location>
        <begin position="15"/>
        <end position="32"/>
    </location>
</feature>
<feature type="transmembrane region" description="Helical" evidence="9">
    <location>
        <begin position="307"/>
        <end position="326"/>
    </location>
</feature>
<evidence type="ECO:0000256" key="6">
    <source>
        <dbReference type="ARBA" id="ARBA00022692"/>
    </source>
</evidence>
<evidence type="ECO:0000256" key="7">
    <source>
        <dbReference type="ARBA" id="ARBA00022989"/>
    </source>
</evidence>
<proteinExistence type="inferred from homology"/>
<dbReference type="InterPro" id="IPR004485">
    <property type="entry name" value="Cobalamin_biosynth_CobD/CbiB"/>
</dbReference>
<dbReference type="Proteomes" id="UP001529491">
    <property type="component" value="Chromosome"/>
</dbReference>
<dbReference type="Pfam" id="PF03186">
    <property type="entry name" value="CobD_Cbib"/>
    <property type="match status" value="1"/>
</dbReference>
<reference evidence="10 11" key="1">
    <citation type="submission" date="2023-10" db="EMBL/GenBank/DDBJ databases">
        <title>Complete genome sequence of Shewanella sp. DAU334.</title>
        <authorList>
            <person name="Lee Y.-S."/>
            <person name="Jeong H.-R."/>
            <person name="Hwang E.-J."/>
            <person name="Choi Y.-L."/>
            <person name="Kim G.-D."/>
        </authorList>
    </citation>
    <scope>NUCLEOTIDE SEQUENCE [LARGE SCALE GENOMIC DNA]</scope>
    <source>
        <strain evidence="10 11">DAU334</strain>
    </source>
</reference>
<evidence type="ECO:0000256" key="4">
    <source>
        <dbReference type="ARBA" id="ARBA00022475"/>
    </source>
</evidence>
<comment type="pathway">
    <text evidence="2">Cofactor biosynthesis; adenosylcobalamin biosynthesis.</text>
</comment>
<evidence type="ECO:0000256" key="8">
    <source>
        <dbReference type="ARBA" id="ARBA00023136"/>
    </source>
</evidence>
<keyword evidence="5" id="KW-0169">Cobalamin biosynthesis</keyword>
<keyword evidence="6 9" id="KW-0812">Transmembrane</keyword>
<feature type="transmembrane region" description="Helical" evidence="9">
    <location>
        <begin position="164"/>
        <end position="184"/>
    </location>
</feature>
<gene>
    <name evidence="10" type="ORF">RGE70_13660</name>
</gene>
<comment type="subcellular location">
    <subcellularLocation>
        <location evidence="1">Cell membrane</location>
        <topology evidence="1">Multi-pass membrane protein</topology>
    </subcellularLocation>
</comment>